<dbReference type="GO" id="GO:0015661">
    <property type="term" value="F:L-lysine efflux transmembrane transporter activity"/>
    <property type="evidence" value="ECO:0007669"/>
    <property type="project" value="InterPro"/>
</dbReference>
<name>A0A948X4B1_9BACT</name>
<comment type="caution">
    <text evidence="2">The sequence shown here is derived from an EMBL/GenBank/DDBJ whole genome shotgun (WGS) entry which is preliminary data.</text>
</comment>
<evidence type="ECO:0000313" key="2">
    <source>
        <dbReference type="EMBL" id="MBU3857339.1"/>
    </source>
</evidence>
<protein>
    <submittedName>
        <fullName evidence="2">Lysine exporter LysO family protein</fullName>
    </submittedName>
</protein>
<gene>
    <name evidence="2" type="ORF">H9928_12560</name>
</gene>
<feature type="transmembrane region" description="Helical" evidence="1">
    <location>
        <begin position="63"/>
        <end position="81"/>
    </location>
</feature>
<dbReference type="Proteomes" id="UP000784286">
    <property type="component" value="Unassembled WGS sequence"/>
</dbReference>
<accession>A0A948X4B1</accession>
<evidence type="ECO:0000256" key="1">
    <source>
        <dbReference type="SAM" id="Phobius"/>
    </source>
</evidence>
<dbReference type="InterPro" id="IPR005642">
    <property type="entry name" value="LysO"/>
</dbReference>
<evidence type="ECO:0000313" key="3">
    <source>
        <dbReference type="Proteomes" id="UP000784286"/>
    </source>
</evidence>
<keyword evidence="1" id="KW-0472">Membrane</keyword>
<keyword evidence="1" id="KW-1133">Transmembrane helix</keyword>
<dbReference type="EMBL" id="JAHLFJ010000114">
    <property type="protein sequence ID" value="MBU3857339.1"/>
    <property type="molecule type" value="Genomic_DNA"/>
</dbReference>
<dbReference type="AlphaFoldDB" id="A0A948X4B1"/>
<keyword evidence="1" id="KW-0812">Transmembrane</keyword>
<feature type="transmembrane region" description="Helical" evidence="1">
    <location>
        <begin position="26"/>
        <end position="43"/>
    </location>
</feature>
<dbReference type="Pfam" id="PF03956">
    <property type="entry name" value="Lys_export"/>
    <property type="match status" value="1"/>
</dbReference>
<reference evidence="2" key="2">
    <citation type="submission" date="2021-04" db="EMBL/GenBank/DDBJ databases">
        <authorList>
            <person name="Gilroy R."/>
        </authorList>
    </citation>
    <scope>NUCLEOTIDE SEQUENCE</scope>
    <source>
        <strain evidence="2">8470</strain>
    </source>
</reference>
<reference evidence="2" key="1">
    <citation type="journal article" date="2021" name="PeerJ">
        <title>Extensive microbial diversity within the chicken gut microbiome revealed by metagenomics and culture.</title>
        <authorList>
            <person name="Gilroy R."/>
            <person name="Ravi A."/>
            <person name="Getino M."/>
            <person name="Pursley I."/>
            <person name="Horton D.L."/>
            <person name="Alikhan N.F."/>
            <person name="Baker D."/>
            <person name="Gharbi K."/>
            <person name="Hall N."/>
            <person name="Watson M."/>
            <person name="Adriaenssens E.M."/>
            <person name="Foster-Nyarko E."/>
            <person name="Jarju S."/>
            <person name="Secka A."/>
            <person name="Antonio M."/>
            <person name="Oren A."/>
            <person name="Chaudhuri R.R."/>
            <person name="La Ragione R."/>
            <person name="Hildebrand F."/>
            <person name="Pallen M.J."/>
        </authorList>
    </citation>
    <scope>NUCLEOTIDE SEQUENCE</scope>
    <source>
        <strain evidence="2">8470</strain>
    </source>
</reference>
<sequence>MFTVIGFMLGGMCLGFLLRNRQLPQLNRIITVLIWILLFLLGIEVGENEKIIQGLGTLGIEAFVITVAAVAGSCIAAKILWARLNKTRKKESAK</sequence>
<proteinExistence type="predicted"/>
<organism evidence="2 3">
    <name type="scientific">Candidatus Phocaeicola excrementipullorum</name>
    <dbReference type="NCBI Taxonomy" id="2838731"/>
    <lineage>
        <taxon>Bacteria</taxon>
        <taxon>Pseudomonadati</taxon>
        <taxon>Bacteroidota</taxon>
        <taxon>Bacteroidia</taxon>
        <taxon>Bacteroidales</taxon>
        <taxon>Bacteroidaceae</taxon>
        <taxon>Phocaeicola</taxon>
    </lineage>
</organism>